<keyword evidence="4" id="KW-1185">Reference proteome</keyword>
<dbReference type="EMBL" id="WUBS01000003">
    <property type="protein sequence ID" value="NDL62013.1"/>
    <property type="molecule type" value="Genomic_DNA"/>
</dbReference>
<dbReference type="GO" id="GO:0016791">
    <property type="term" value="F:phosphatase activity"/>
    <property type="evidence" value="ECO:0007669"/>
    <property type="project" value="UniProtKB-ARBA"/>
</dbReference>
<evidence type="ECO:0000256" key="2">
    <source>
        <dbReference type="ARBA" id="ARBA00022801"/>
    </source>
</evidence>
<dbReference type="InterPro" id="IPR023214">
    <property type="entry name" value="HAD_sf"/>
</dbReference>
<protein>
    <submittedName>
        <fullName evidence="3">HAD-IIB family hydrolase</fullName>
    </submittedName>
</protein>
<evidence type="ECO:0000256" key="1">
    <source>
        <dbReference type="ARBA" id="ARBA00022723"/>
    </source>
</evidence>
<accession>A0A845SB19</accession>
<sequence length="261" mass="28631">MQPLSTAPANVFRSVRFILTDMDETLTYQGRLAASTYAALERLQAIGIKAIPVTAAPAGWCDQMARMWPVDGVIGENGGLFFQRVPHGHGVMRTFWHKPEELPGIRNRLDDIAKEVLGAIPGATFADDQPFRLTSLAFAQPGDHAIARGLAEHLRASGANTTINNLWVLGWLGDYDKLVMTRRILAEVYGVDIDSRSDTILYTGDSTNDAPMFSFFQHTVGVSTVRQYLHEIPTPPRWITQGPGGAGFIEAAEAVIAAYQY</sequence>
<dbReference type="AlphaFoldDB" id="A0A845SB19"/>
<name>A0A845SB19_9GAMM</name>
<proteinExistence type="predicted"/>
<keyword evidence="2 3" id="KW-0378">Hydrolase</keyword>
<dbReference type="RefSeq" id="WP_162364709.1">
    <property type="nucleotide sequence ID" value="NZ_WUBS01000003.1"/>
</dbReference>
<comment type="caution">
    <text evidence="3">The sequence shown here is derived from an EMBL/GenBank/DDBJ whole genome shotgun (WGS) entry which is preliminary data.</text>
</comment>
<reference evidence="3 4" key="1">
    <citation type="submission" date="2019-12" db="EMBL/GenBank/DDBJ databases">
        <authorList>
            <person name="Lee S.D."/>
        </authorList>
    </citation>
    <scope>NUCLEOTIDE SEQUENCE [LARGE SCALE GENOMIC DNA]</scope>
    <source>
        <strain evidence="3 4">SAP-6</strain>
    </source>
</reference>
<dbReference type="GO" id="GO:0000287">
    <property type="term" value="F:magnesium ion binding"/>
    <property type="evidence" value="ECO:0007669"/>
    <property type="project" value="UniProtKB-ARBA"/>
</dbReference>
<dbReference type="SUPFAM" id="SSF56784">
    <property type="entry name" value="HAD-like"/>
    <property type="match status" value="1"/>
</dbReference>
<organism evidence="3 4">
    <name type="scientific">Acerihabitans arboris</name>
    <dbReference type="NCBI Taxonomy" id="2691583"/>
    <lineage>
        <taxon>Bacteria</taxon>
        <taxon>Pseudomonadati</taxon>
        <taxon>Pseudomonadota</taxon>
        <taxon>Gammaproteobacteria</taxon>
        <taxon>Enterobacterales</taxon>
        <taxon>Pectobacteriaceae</taxon>
        <taxon>Acerihabitans</taxon>
    </lineage>
</organism>
<dbReference type="Gene3D" id="3.40.50.1000">
    <property type="entry name" value="HAD superfamily/HAD-like"/>
    <property type="match status" value="2"/>
</dbReference>
<keyword evidence="1" id="KW-0479">Metal-binding</keyword>
<dbReference type="InterPro" id="IPR036412">
    <property type="entry name" value="HAD-like_sf"/>
</dbReference>
<dbReference type="Proteomes" id="UP000461443">
    <property type="component" value="Unassembled WGS sequence"/>
</dbReference>
<dbReference type="NCBIfam" id="TIGR01484">
    <property type="entry name" value="HAD-SF-IIB"/>
    <property type="match status" value="1"/>
</dbReference>
<dbReference type="InterPro" id="IPR006379">
    <property type="entry name" value="HAD-SF_hydro_IIB"/>
</dbReference>
<gene>
    <name evidence="3" type="ORF">GRH90_04460</name>
</gene>
<reference evidence="3 4" key="2">
    <citation type="submission" date="2020-02" db="EMBL/GenBank/DDBJ databases">
        <title>The new genus of Enterobacteriales.</title>
        <authorList>
            <person name="Kim I.S."/>
        </authorList>
    </citation>
    <scope>NUCLEOTIDE SEQUENCE [LARGE SCALE GENOMIC DNA]</scope>
    <source>
        <strain evidence="3 4">SAP-6</strain>
    </source>
</reference>
<evidence type="ECO:0000313" key="4">
    <source>
        <dbReference type="Proteomes" id="UP000461443"/>
    </source>
</evidence>
<evidence type="ECO:0000313" key="3">
    <source>
        <dbReference type="EMBL" id="NDL62013.1"/>
    </source>
</evidence>